<sequence>MDMLSIRLLYVVTQLFATVSSEWEIPFNISQYFLKVIGGYPTLIESFYPSVENLTYDELDSFPPSLQSSSYHRLLSWSCDAFPSDGSQCTSTINADRCRHGTQFAVGFWPAANRSCEKQGQLVPCQDATLEGDVCQNAVVSIYNASTAHFVLKDVQVPSIITQTFTEHRGANTSCYYPAFPVLGDQPLRLFPIGDDCGTGQNLIKFGVNTTVQCMARRSAFDAVDGCPSDEQLKAFLTSEVSYICNCGKCDVPLMRQPSSTHDYNTTSCLTIHRATVTFTFRNGSINGARIRYDYRNVSALEEHLLLTVRIRFIEYRTPCQKTRFELQRGRFHCPSDVTCWQELWLPLMDVSPSTVPLLGCAVIVVLRFVFAIMKRRRKLSDPSCDCQFALSQLYGPSKVSKKMQ</sequence>
<organism evidence="3 4">
    <name type="scientific">Haemonchus contortus</name>
    <name type="common">Barber pole worm</name>
    <dbReference type="NCBI Taxonomy" id="6289"/>
    <lineage>
        <taxon>Eukaryota</taxon>
        <taxon>Metazoa</taxon>
        <taxon>Ecdysozoa</taxon>
        <taxon>Nematoda</taxon>
        <taxon>Chromadorea</taxon>
        <taxon>Rhabditida</taxon>
        <taxon>Rhabditina</taxon>
        <taxon>Rhabditomorpha</taxon>
        <taxon>Strongyloidea</taxon>
        <taxon>Trichostrongylidae</taxon>
        <taxon>Haemonchus</taxon>
    </lineage>
</organism>
<feature type="chain" id="PRO_5029489199" evidence="2">
    <location>
        <begin position="22"/>
        <end position="405"/>
    </location>
</feature>
<accession>A0A7I4YHF2</accession>
<keyword evidence="1" id="KW-1133">Transmembrane helix</keyword>
<dbReference type="OrthoDB" id="5809922at2759"/>
<proteinExistence type="predicted"/>
<dbReference type="Proteomes" id="UP000025227">
    <property type="component" value="Unplaced"/>
</dbReference>
<evidence type="ECO:0000313" key="3">
    <source>
        <dbReference type="Proteomes" id="UP000025227"/>
    </source>
</evidence>
<feature type="transmembrane region" description="Helical" evidence="1">
    <location>
        <begin position="356"/>
        <end position="374"/>
    </location>
</feature>
<feature type="signal peptide" evidence="2">
    <location>
        <begin position="1"/>
        <end position="21"/>
    </location>
</feature>
<evidence type="ECO:0000313" key="4">
    <source>
        <dbReference type="WBParaSite" id="HCON_00093800-00001"/>
    </source>
</evidence>
<keyword evidence="1" id="KW-0812">Transmembrane</keyword>
<keyword evidence="3" id="KW-1185">Reference proteome</keyword>
<dbReference type="WBParaSite" id="HCON_00093800-00001">
    <property type="protein sequence ID" value="HCON_00093800-00001"/>
    <property type="gene ID" value="HCON_00093800"/>
</dbReference>
<dbReference type="AlphaFoldDB" id="A0A7I4YHF2"/>
<keyword evidence="1" id="KW-0472">Membrane</keyword>
<reference evidence="4" key="1">
    <citation type="submission" date="2020-12" db="UniProtKB">
        <authorList>
            <consortium name="WormBaseParasite"/>
        </authorList>
    </citation>
    <scope>IDENTIFICATION</scope>
    <source>
        <strain evidence="4">MHco3</strain>
    </source>
</reference>
<dbReference type="OMA" id="TPNSTFC"/>
<evidence type="ECO:0000256" key="1">
    <source>
        <dbReference type="SAM" id="Phobius"/>
    </source>
</evidence>
<name>A0A7I4YHF2_HAECO</name>
<protein>
    <submittedName>
        <fullName evidence="4">Protein bark beetle</fullName>
    </submittedName>
</protein>
<keyword evidence="2" id="KW-0732">Signal</keyword>
<evidence type="ECO:0000256" key="2">
    <source>
        <dbReference type="SAM" id="SignalP"/>
    </source>
</evidence>